<organism evidence="2 3">
    <name type="scientific">Glossina pallidipes</name>
    <name type="common">Tsetse fly</name>
    <dbReference type="NCBI Taxonomy" id="7398"/>
    <lineage>
        <taxon>Eukaryota</taxon>
        <taxon>Metazoa</taxon>
        <taxon>Ecdysozoa</taxon>
        <taxon>Arthropoda</taxon>
        <taxon>Hexapoda</taxon>
        <taxon>Insecta</taxon>
        <taxon>Pterygota</taxon>
        <taxon>Neoptera</taxon>
        <taxon>Endopterygota</taxon>
        <taxon>Diptera</taxon>
        <taxon>Brachycera</taxon>
        <taxon>Muscomorpha</taxon>
        <taxon>Hippoboscoidea</taxon>
        <taxon>Glossinidae</taxon>
        <taxon>Glossina</taxon>
    </lineage>
</organism>
<dbReference type="AlphaFoldDB" id="A0A1B0A6H1"/>
<name>A0A1B0A6H1_GLOPL</name>
<dbReference type="Pfam" id="PF04527">
    <property type="entry name" value="Retinin_C"/>
    <property type="match status" value="1"/>
</dbReference>
<reference evidence="2" key="2">
    <citation type="submission" date="2020-05" db="UniProtKB">
        <authorList>
            <consortium name="EnsemblMetazoa"/>
        </authorList>
    </citation>
    <scope>IDENTIFICATION</scope>
    <source>
        <strain evidence="2">IAEA</strain>
    </source>
</reference>
<dbReference type="InterPro" id="IPR007614">
    <property type="entry name" value="Retinin_C"/>
</dbReference>
<keyword evidence="1" id="KW-0732">Signal</keyword>
<reference evidence="3" key="1">
    <citation type="submission" date="2014-03" db="EMBL/GenBank/DDBJ databases">
        <authorList>
            <person name="Aksoy S."/>
            <person name="Warren W."/>
            <person name="Wilson R.K."/>
        </authorList>
    </citation>
    <scope>NUCLEOTIDE SEQUENCE [LARGE SCALE GENOMIC DNA]</scope>
    <source>
        <strain evidence="3">IAEA</strain>
    </source>
</reference>
<feature type="chain" id="PRO_5008403521" description="DUF4794 domain-containing protein" evidence="1">
    <location>
        <begin position="17"/>
        <end position="156"/>
    </location>
</feature>
<evidence type="ECO:0000313" key="2">
    <source>
        <dbReference type="EnsemblMetazoa" id="GPAI035835-PA"/>
    </source>
</evidence>
<evidence type="ECO:0008006" key="4">
    <source>
        <dbReference type="Google" id="ProtNLM"/>
    </source>
</evidence>
<proteinExistence type="predicted"/>
<keyword evidence="3" id="KW-1185">Reference proteome</keyword>
<dbReference type="VEuPathDB" id="VectorBase:GPAI035835"/>
<evidence type="ECO:0000256" key="1">
    <source>
        <dbReference type="SAM" id="SignalP"/>
    </source>
</evidence>
<dbReference type="PANTHER" id="PTHR34931:SF3">
    <property type="entry name" value="FI02976P-RELATED"/>
    <property type="match status" value="1"/>
</dbReference>
<accession>A0A1B0A6H1</accession>
<dbReference type="EnsemblMetazoa" id="GPAI035835-RA">
    <property type="protein sequence ID" value="GPAI035835-PA"/>
    <property type="gene ID" value="GPAI035835"/>
</dbReference>
<dbReference type="PANTHER" id="PTHR34931">
    <property type="entry name" value="FI02976P-RELATED"/>
    <property type="match status" value="1"/>
</dbReference>
<evidence type="ECO:0000313" key="3">
    <source>
        <dbReference type="Proteomes" id="UP000092445"/>
    </source>
</evidence>
<dbReference type="STRING" id="7398.A0A1B0A6H1"/>
<sequence>MNKLVILSLLLAFSAARPYDLETPTVYSPPLTSVILQEPSFTQIGSVIKSVPTAVSHHSSSIVHDSSNIMEDILSPALRTTAYTTKTISPEISTYPAAFAIGQPLYASVAKSSETYDNQPLVKTSNPSISYQTNERIPGKQYTASYPLTYTATRIW</sequence>
<protein>
    <recommendedName>
        <fullName evidence="4">DUF4794 domain-containing protein</fullName>
    </recommendedName>
</protein>
<dbReference type="Proteomes" id="UP000092445">
    <property type="component" value="Unassembled WGS sequence"/>
</dbReference>
<feature type="signal peptide" evidence="1">
    <location>
        <begin position="1"/>
        <end position="16"/>
    </location>
</feature>